<comment type="caution">
    <text evidence="5">The sequence shown here is derived from an EMBL/GenBank/DDBJ whole genome shotgun (WGS) entry which is preliminary data.</text>
</comment>
<dbReference type="AlphaFoldDB" id="A0A0J9X6S2"/>
<keyword evidence="2" id="KW-0659">Purine metabolism</keyword>
<dbReference type="Pfam" id="PF04115">
    <property type="entry name" value="Ureidogly_lyase"/>
    <property type="match status" value="1"/>
</dbReference>
<evidence type="ECO:0000313" key="5">
    <source>
        <dbReference type="EMBL" id="CDO52870.1"/>
    </source>
</evidence>
<sequence length="230" mass="24421">MPSSGSSTAPIITPRYLDIDGSRPAVVAEPLTPEAFAPFGSVISPGHLGADASNTAAANQGTAVKFIGVSHSRSLYSAAPSGKLPQQTNWNLFRCSPPTHLFSDEGESGKRVYLAKVLEQHPYSSQTFLPLGRNPTKPAYIVIVSLKDKDGLPDLSTIRAFIATGAQAVTYGAATWHAPMVAIDSTTDFAVLINENGVPEEDCQEIYYTPGFRVDFSKAGPAAPELQSQL</sequence>
<dbReference type="InterPro" id="IPR024060">
    <property type="entry name" value="Ureidoglycolate_lyase_dom_sf"/>
</dbReference>
<evidence type="ECO:0000256" key="1">
    <source>
        <dbReference type="ARBA" id="ARBA00011738"/>
    </source>
</evidence>
<dbReference type="PANTHER" id="PTHR21221:SF1">
    <property type="entry name" value="UREIDOGLYCOLATE LYASE"/>
    <property type="match status" value="1"/>
</dbReference>
<dbReference type="GO" id="GO:0006144">
    <property type="term" value="P:purine nucleobase metabolic process"/>
    <property type="evidence" value="ECO:0007669"/>
    <property type="project" value="UniProtKB-KW"/>
</dbReference>
<name>A0A0J9X6S2_GEOCN</name>
<evidence type="ECO:0000256" key="4">
    <source>
        <dbReference type="ARBA" id="ARBA00047684"/>
    </source>
</evidence>
<dbReference type="InterPro" id="IPR047233">
    <property type="entry name" value="UAH_cupin"/>
</dbReference>
<dbReference type="GO" id="GO:0000256">
    <property type="term" value="P:allantoin catabolic process"/>
    <property type="evidence" value="ECO:0007669"/>
    <property type="project" value="InterPro"/>
</dbReference>
<dbReference type="PANTHER" id="PTHR21221">
    <property type="entry name" value="UREIDOGLYCOLATE HYDROLASE"/>
    <property type="match status" value="1"/>
</dbReference>
<dbReference type="GO" id="GO:0050385">
    <property type="term" value="F:ureidoglycolate lyase activity"/>
    <property type="evidence" value="ECO:0007669"/>
    <property type="project" value="UniProtKB-EC"/>
</dbReference>
<dbReference type="STRING" id="1173061.A0A0J9X6S2"/>
<dbReference type="CDD" id="cd20298">
    <property type="entry name" value="cupin_UAH"/>
    <property type="match status" value="1"/>
</dbReference>
<reference evidence="5" key="1">
    <citation type="submission" date="2014-03" db="EMBL/GenBank/DDBJ databases">
        <authorList>
            <person name="Casaregola S."/>
        </authorList>
    </citation>
    <scope>NUCLEOTIDE SEQUENCE [LARGE SCALE GENOMIC DNA]</scope>
    <source>
        <strain evidence="5">CLIB 918</strain>
    </source>
</reference>
<evidence type="ECO:0000256" key="3">
    <source>
        <dbReference type="ARBA" id="ARBA00023239"/>
    </source>
</evidence>
<evidence type="ECO:0000313" key="6">
    <source>
        <dbReference type="Proteomes" id="UP000242525"/>
    </source>
</evidence>
<comment type="catalytic activity">
    <reaction evidence="4">
        <text>(S)-ureidoglycolate = urea + glyoxylate</text>
        <dbReference type="Rhea" id="RHEA:11304"/>
        <dbReference type="ChEBI" id="CHEBI:16199"/>
        <dbReference type="ChEBI" id="CHEBI:36655"/>
        <dbReference type="ChEBI" id="CHEBI:57296"/>
        <dbReference type="EC" id="4.3.2.3"/>
    </reaction>
</comment>
<proteinExistence type="predicted"/>
<dbReference type="OrthoDB" id="10266039at2759"/>
<dbReference type="Proteomes" id="UP000242525">
    <property type="component" value="Unassembled WGS sequence"/>
</dbReference>
<dbReference type="Gene3D" id="2.60.120.480">
    <property type="entry name" value="Ureidoglycolate hydrolase"/>
    <property type="match status" value="1"/>
</dbReference>
<protein>
    <submittedName>
        <fullName evidence="5">Similar to Saccharomyces cerevisiae YIR032C DAL3 Ureidoglycolate hydrolase, converts ureidoglycolate to glyoxylate and urea in the third step of allantoin degradation</fullName>
    </submittedName>
</protein>
<accession>A0A0J9X6S2</accession>
<keyword evidence="3" id="KW-0456">Lyase</keyword>
<dbReference type="InterPro" id="IPR011051">
    <property type="entry name" value="RmlC_Cupin_sf"/>
</dbReference>
<comment type="subunit">
    <text evidence="1">Homodimer.</text>
</comment>
<keyword evidence="5" id="KW-0378">Hydrolase</keyword>
<evidence type="ECO:0000256" key="2">
    <source>
        <dbReference type="ARBA" id="ARBA00022631"/>
    </source>
</evidence>
<dbReference type="GO" id="GO:0004848">
    <property type="term" value="F:ureidoglycolate hydrolase activity"/>
    <property type="evidence" value="ECO:0007669"/>
    <property type="project" value="InterPro"/>
</dbReference>
<gene>
    <name evidence="5" type="ORF">BN980_GECA04s00813g</name>
</gene>
<dbReference type="SUPFAM" id="SSF51182">
    <property type="entry name" value="RmlC-like cupins"/>
    <property type="match status" value="1"/>
</dbReference>
<keyword evidence="6" id="KW-1185">Reference proteome</keyword>
<dbReference type="InterPro" id="IPR007247">
    <property type="entry name" value="Ureidogly_lyase"/>
</dbReference>
<dbReference type="EMBL" id="CCBN010000004">
    <property type="protein sequence ID" value="CDO52870.1"/>
    <property type="molecule type" value="Genomic_DNA"/>
</dbReference>
<organism evidence="5 6">
    <name type="scientific">Geotrichum candidum</name>
    <name type="common">Oospora lactis</name>
    <name type="synonym">Dipodascus geotrichum</name>
    <dbReference type="NCBI Taxonomy" id="1173061"/>
    <lineage>
        <taxon>Eukaryota</taxon>
        <taxon>Fungi</taxon>
        <taxon>Dikarya</taxon>
        <taxon>Ascomycota</taxon>
        <taxon>Saccharomycotina</taxon>
        <taxon>Dipodascomycetes</taxon>
        <taxon>Dipodascales</taxon>
        <taxon>Dipodascaceae</taxon>
        <taxon>Geotrichum</taxon>
    </lineage>
</organism>